<dbReference type="GO" id="GO:0016301">
    <property type="term" value="F:kinase activity"/>
    <property type="evidence" value="ECO:0007669"/>
    <property type="project" value="UniProtKB-KW"/>
</dbReference>
<accession>A0A2I0SKA8</accession>
<dbReference type="SUPFAM" id="SSF52540">
    <property type="entry name" value="P-loop containing nucleoside triphosphate hydrolases"/>
    <property type="match status" value="1"/>
</dbReference>
<dbReference type="Gene3D" id="3.40.50.300">
    <property type="entry name" value="P-loop containing nucleotide triphosphate hydrolases"/>
    <property type="match status" value="1"/>
</dbReference>
<reference evidence="1 2" key="1">
    <citation type="submission" date="2017-12" db="EMBL/GenBank/DDBJ databases">
        <title>Streptomyces populusis sp. nov., a novel endophytic actinobacterium isolated from stems of Populus adenopoda Maxim.</title>
        <authorList>
            <person name="Wang Z."/>
        </authorList>
    </citation>
    <scope>NUCLEOTIDE SEQUENCE [LARGE SCALE GENOMIC DNA]</scope>
    <source>
        <strain evidence="1 2">A249</strain>
    </source>
</reference>
<name>A0A2I0SKA8_9ACTN</name>
<organism evidence="1 2">
    <name type="scientific">Streptomyces populi</name>
    <dbReference type="NCBI Taxonomy" id="2058924"/>
    <lineage>
        <taxon>Bacteria</taxon>
        <taxon>Bacillati</taxon>
        <taxon>Actinomycetota</taxon>
        <taxon>Actinomycetes</taxon>
        <taxon>Kitasatosporales</taxon>
        <taxon>Streptomycetaceae</taxon>
        <taxon>Streptomyces</taxon>
    </lineage>
</organism>
<dbReference type="OrthoDB" id="9805030at2"/>
<sequence>MKMTQKIVISGLTAAGKTTHTKLLAETLGFRAVHFTDLLLGELRLEAGSADQVWFSRLREIESMRAGGFADRRADESIAALLETDEPMVVDAVLAPWLHPGRQINVWLGSDRASRAWKCSVSRLPGVISTDDSLRLLDEKDAFTRAYLWRERKVDLYTDRSCFDLVLDNSHLIGEPTLDAAREGIRELHQVLLAYVDWRLGRQGDALLELADTAAPGLAAVVRMDVDQLTLPHTVLASRRI</sequence>
<comment type="caution">
    <text evidence="1">The sequence shown here is derived from an EMBL/GenBank/DDBJ whole genome shotgun (WGS) entry which is preliminary data.</text>
</comment>
<evidence type="ECO:0000313" key="2">
    <source>
        <dbReference type="Proteomes" id="UP000236178"/>
    </source>
</evidence>
<proteinExistence type="predicted"/>
<dbReference type="Proteomes" id="UP000236178">
    <property type="component" value="Unassembled WGS sequence"/>
</dbReference>
<dbReference type="InterPro" id="IPR027417">
    <property type="entry name" value="P-loop_NTPase"/>
</dbReference>
<protein>
    <submittedName>
        <fullName evidence="1">Cytidylate kinase</fullName>
    </submittedName>
</protein>
<dbReference type="RefSeq" id="WP_103551743.1">
    <property type="nucleotide sequence ID" value="NZ_JBHJSK010000001.1"/>
</dbReference>
<keyword evidence="1" id="KW-0808">Transferase</keyword>
<keyword evidence="2" id="KW-1185">Reference proteome</keyword>
<keyword evidence="1" id="KW-0418">Kinase</keyword>
<evidence type="ECO:0000313" key="1">
    <source>
        <dbReference type="EMBL" id="PKT70378.1"/>
    </source>
</evidence>
<dbReference type="EMBL" id="PJOS01000052">
    <property type="protein sequence ID" value="PKT70378.1"/>
    <property type="molecule type" value="Genomic_DNA"/>
</dbReference>
<dbReference type="AlphaFoldDB" id="A0A2I0SKA8"/>
<gene>
    <name evidence="1" type="ORF">CW362_24780</name>
</gene>